<evidence type="ECO:0000256" key="3">
    <source>
        <dbReference type="ARBA" id="ARBA00012057"/>
    </source>
</evidence>
<feature type="binding site" evidence="10">
    <location>
        <position position="43"/>
    </location>
    <ligand>
        <name>Mn(2+)</name>
        <dbReference type="ChEBI" id="CHEBI:29035"/>
    </ligand>
</feature>
<evidence type="ECO:0000313" key="12">
    <source>
        <dbReference type="EMBL" id="GAA3510268.1"/>
    </source>
</evidence>
<feature type="binding site" evidence="10">
    <location>
        <position position="36"/>
    </location>
    <ligand>
        <name>Mn(2+)</name>
        <dbReference type="ChEBI" id="CHEBI:29035"/>
    </ligand>
</feature>
<comment type="cofactor">
    <cofactor evidence="10">
        <name>Mn(2+)</name>
        <dbReference type="ChEBI" id="CHEBI:29035"/>
    </cofactor>
    <text evidence="10">Binds 1 Mn(2+) ion per subunit.</text>
</comment>
<feature type="binding site" evidence="10">
    <location>
        <position position="80"/>
    </location>
    <ligand>
        <name>Mn(2+)</name>
        <dbReference type="ChEBI" id="CHEBI:29035"/>
    </ligand>
</feature>
<evidence type="ECO:0000256" key="5">
    <source>
        <dbReference type="ARBA" id="ARBA00022723"/>
    </source>
</evidence>
<evidence type="ECO:0000256" key="1">
    <source>
        <dbReference type="ARBA" id="ARBA00004826"/>
    </source>
</evidence>
<gene>
    <name evidence="12" type="primary">idi_2</name>
    <name evidence="10" type="synonym">idi</name>
    <name evidence="12" type="ORF">GCM10022262_37760</name>
</gene>
<dbReference type="InterPro" id="IPR011876">
    <property type="entry name" value="IsopentenylPP_isomerase_typ1"/>
</dbReference>
<dbReference type="RefSeq" id="WP_345044747.1">
    <property type="nucleotide sequence ID" value="NZ_BAABBA010000028.1"/>
</dbReference>
<dbReference type="Proteomes" id="UP001499841">
    <property type="component" value="Unassembled WGS sequence"/>
</dbReference>
<dbReference type="PANTHER" id="PTHR10885">
    <property type="entry name" value="ISOPENTENYL-DIPHOSPHATE DELTA-ISOMERASE"/>
    <property type="match status" value="1"/>
</dbReference>
<dbReference type="InterPro" id="IPR000086">
    <property type="entry name" value="NUDIX_hydrolase_dom"/>
</dbReference>
<reference evidence="13" key="1">
    <citation type="journal article" date="2019" name="Int. J. Syst. Evol. Microbiol.">
        <title>The Global Catalogue of Microorganisms (GCM) 10K type strain sequencing project: providing services to taxonomists for standard genome sequencing and annotation.</title>
        <authorList>
            <consortium name="The Broad Institute Genomics Platform"/>
            <consortium name="The Broad Institute Genome Sequencing Center for Infectious Disease"/>
            <person name="Wu L."/>
            <person name="Ma J."/>
        </authorList>
    </citation>
    <scope>NUCLEOTIDE SEQUENCE [LARGE SCALE GENOMIC DNA]</scope>
    <source>
        <strain evidence="13">JCM 17459</strain>
    </source>
</reference>
<evidence type="ECO:0000256" key="6">
    <source>
        <dbReference type="ARBA" id="ARBA00022842"/>
    </source>
</evidence>
<evidence type="ECO:0000256" key="9">
    <source>
        <dbReference type="ARBA" id="ARBA00023235"/>
    </source>
</evidence>
<feature type="domain" description="Nudix hydrolase" evidence="11">
    <location>
        <begin position="41"/>
        <end position="175"/>
    </location>
</feature>
<dbReference type="Pfam" id="PF00293">
    <property type="entry name" value="NUDIX"/>
    <property type="match status" value="1"/>
</dbReference>
<dbReference type="NCBIfam" id="NF002995">
    <property type="entry name" value="PRK03759.1"/>
    <property type="match status" value="1"/>
</dbReference>
<dbReference type="PROSITE" id="PS51462">
    <property type="entry name" value="NUDIX"/>
    <property type="match status" value="1"/>
</dbReference>
<keyword evidence="6 10" id="KW-0460">Magnesium</keyword>
<feature type="active site" evidence="10">
    <location>
        <position position="78"/>
    </location>
</feature>
<dbReference type="PANTHER" id="PTHR10885:SF0">
    <property type="entry name" value="ISOPENTENYL-DIPHOSPHATE DELTA-ISOMERASE"/>
    <property type="match status" value="1"/>
</dbReference>
<sequence length="189" mass="20604">MTDLTTATARRAPAEEVVLLAEDGTAVGTADKALVHTRDTPLHLAFSCHLFDDAGRVLVTRRALTKITWPGVWTNAFCGHPAPGEAMTDAVRRRGRHELGVEISEPAAVLPDFRYRAVDASGIVENEICPVHTARALAEPRPDPTEVAEHRWVRPEDLLAAVTAAPWAFSPWLVSQLADPRLAELLAPR</sequence>
<feature type="active site" evidence="10">
    <location>
        <position position="127"/>
    </location>
</feature>
<evidence type="ECO:0000259" key="11">
    <source>
        <dbReference type="PROSITE" id="PS51462"/>
    </source>
</evidence>
<protein>
    <recommendedName>
        <fullName evidence="3 10">Isopentenyl-diphosphate Delta-isomerase</fullName>
        <shortName evidence="10">IPP isomerase</shortName>
        <ecNumber evidence="3 10">5.3.3.2</ecNumber>
    </recommendedName>
    <alternativeName>
        <fullName evidence="10">IPP:DMAPP isomerase</fullName>
    </alternativeName>
    <alternativeName>
        <fullName evidence="10">Isopentenyl pyrophosphate isomerase</fullName>
    </alternativeName>
</protein>
<dbReference type="PIRSF" id="PIRSF018427">
    <property type="entry name" value="Isopntndiph_ism"/>
    <property type="match status" value="1"/>
</dbReference>
<accession>A0ABP6UKB2</accession>
<comment type="caution">
    <text evidence="12">The sequence shown here is derived from an EMBL/GenBank/DDBJ whole genome shotgun (WGS) entry which is preliminary data.</text>
</comment>
<comment type="pathway">
    <text evidence="1 10">Isoprenoid biosynthesis; dimethylallyl diphosphate biosynthesis; dimethylallyl diphosphate from isopentenyl diphosphate: step 1/1.</text>
</comment>
<evidence type="ECO:0000256" key="7">
    <source>
        <dbReference type="ARBA" id="ARBA00023211"/>
    </source>
</evidence>
<dbReference type="InterPro" id="IPR015797">
    <property type="entry name" value="NUDIX_hydrolase-like_dom_sf"/>
</dbReference>
<dbReference type="EC" id="5.3.3.2" evidence="3 10"/>
<comment type="cofactor">
    <cofactor evidence="10">
        <name>Mg(2+)</name>
        <dbReference type="ChEBI" id="CHEBI:18420"/>
    </cofactor>
    <text evidence="10">Binds 1 Mg(2+) ion per subunit. The magnesium ion binds only when substrate is bound.</text>
</comment>
<comment type="subcellular location">
    <subcellularLocation>
        <location evidence="10">Cytoplasm</location>
    </subcellularLocation>
</comment>
<dbReference type="CDD" id="cd02885">
    <property type="entry name" value="NUDIX_IPP_Isomerase"/>
    <property type="match status" value="1"/>
</dbReference>
<evidence type="ECO:0000313" key="13">
    <source>
        <dbReference type="Proteomes" id="UP001499841"/>
    </source>
</evidence>
<organism evidence="12 13">
    <name type="scientific">Georgenia daeguensis</name>
    <dbReference type="NCBI Taxonomy" id="908355"/>
    <lineage>
        <taxon>Bacteria</taxon>
        <taxon>Bacillati</taxon>
        <taxon>Actinomycetota</taxon>
        <taxon>Actinomycetes</taxon>
        <taxon>Micrococcales</taxon>
        <taxon>Bogoriellaceae</taxon>
        <taxon>Georgenia</taxon>
    </lineage>
</organism>
<comment type="function">
    <text evidence="10">Catalyzes the 1,3-allylic rearrangement of the homoallylic substrate isopentenyl (IPP) to its highly electrophilic allylic isomer, dimethylallyl diphosphate (DMAPP).</text>
</comment>
<keyword evidence="5 10" id="KW-0479">Metal-binding</keyword>
<keyword evidence="9 10" id="KW-0413">Isomerase</keyword>
<keyword evidence="8 10" id="KW-0414">Isoprene biosynthesis</keyword>
<dbReference type="Gene3D" id="3.90.79.10">
    <property type="entry name" value="Nucleoside Triphosphate Pyrophosphohydrolase"/>
    <property type="match status" value="1"/>
</dbReference>
<dbReference type="InterPro" id="IPR056375">
    <property type="entry name" value="Idi_bact"/>
</dbReference>
<dbReference type="SUPFAM" id="SSF55811">
    <property type="entry name" value="Nudix"/>
    <property type="match status" value="1"/>
</dbReference>
<keyword evidence="7 10" id="KW-0464">Manganese</keyword>
<evidence type="ECO:0000256" key="8">
    <source>
        <dbReference type="ARBA" id="ARBA00023229"/>
    </source>
</evidence>
<dbReference type="EMBL" id="BAABBA010000028">
    <property type="protein sequence ID" value="GAA3510268.1"/>
    <property type="molecule type" value="Genomic_DNA"/>
</dbReference>
<keyword evidence="4 10" id="KW-0963">Cytoplasm</keyword>
<proteinExistence type="inferred from homology"/>
<keyword evidence="13" id="KW-1185">Reference proteome</keyword>
<evidence type="ECO:0000256" key="10">
    <source>
        <dbReference type="HAMAP-Rule" id="MF_00202"/>
    </source>
</evidence>
<evidence type="ECO:0000256" key="4">
    <source>
        <dbReference type="ARBA" id="ARBA00022490"/>
    </source>
</evidence>
<dbReference type="HAMAP" id="MF_00202">
    <property type="entry name" value="Idi"/>
    <property type="match status" value="1"/>
</dbReference>
<comment type="catalytic activity">
    <reaction evidence="10">
        <text>isopentenyl diphosphate = dimethylallyl diphosphate</text>
        <dbReference type="Rhea" id="RHEA:23284"/>
        <dbReference type="ChEBI" id="CHEBI:57623"/>
        <dbReference type="ChEBI" id="CHEBI:128769"/>
        <dbReference type="EC" id="5.3.3.2"/>
    </reaction>
</comment>
<feature type="binding site" evidence="10">
    <location>
        <position position="127"/>
    </location>
    <ligand>
        <name>Mn(2+)</name>
        <dbReference type="ChEBI" id="CHEBI:29035"/>
    </ligand>
</feature>
<feature type="binding site" evidence="10">
    <location>
        <position position="125"/>
    </location>
    <ligand>
        <name>Mn(2+)</name>
        <dbReference type="ChEBI" id="CHEBI:29035"/>
    </ligand>
</feature>
<evidence type="ECO:0000256" key="2">
    <source>
        <dbReference type="ARBA" id="ARBA00007579"/>
    </source>
</evidence>
<dbReference type="NCBIfam" id="TIGR02150">
    <property type="entry name" value="IPP_isom_1"/>
    <property type="match status" value="1"/>
</dbReference>
<name>A0ABP6UKB2_9MICO</name>
<feature type="binding site" evidence="10">
    <location>
        <position position="98"/>
    </location>
    <ligand>
        <name>Mg(2+)</name>
        <dbReference type="ChEBI" id="CHEBI:18420"/>
    </ligand>
</feature>
<comment type="similarity">
    <text evidence="2 10">Belongs to the IPP isomerase type 1 family.</text>
</comment>